<evidence type="ECO:0000313" key="5">
    <source>
        <dbReference type="Proteomes" id="UP001144396"/>
    </source>
</evidence>
<accession>A0A9W6CR96</accession>
<evidence type="ECO:0000256" key="2">
    <source>
        <dbReference type="SAM" id="MobiDB-lite"/>
    </source>
</evidence>
<evidence type="ECO:0000313" key="4">
    <source>
        <dbReference type="EMBL" id="GLI27058.1"/>
    </source>
</evidence>
<sequence>MRWLMPPILAVTCFPFTTPRRGVDRSLQAQDRAPHAPPNRWPRRPRGNRLESTQRSRLEVMMTNPTGHYANRPDGLYLLFDRLFAAPIEKVWFTLTEPGEMKKWIGTYTGNPRTGGVRFILSGGANSEWEYASVLEFEAPHRFTADVGAGADEVRVYCHLTEKAGRTALTLGQRLRAPEDAQRIGPVWDHYLDALQSAIAGGERPKWSHYGDDYVEYYKGLVVPAESA</sequence>
<dbReference type="Pfam" id="PF08327">
    <property type="entry name" value="AHSA1"/>
    <property type="match status" value="1"/>
</dbReference>
<dbReference type="AlphaFoldDB" id="A0A9W6CR96"/>
<gene>
    <name evidence="4" type="ORF">ARHIZOSPH14_13000</name>
</gene>
<dbReference type="EMBL" id="BSDP01000001">
    <property type="protein sequence ID" value="GLI27058.1"/>
    <property type="molecule type" value="Genomic_DNA"/>
</dbReference>
<dbReference type="InterPro" id="IPR023393">
    <property type="entry name" value="START-like_dom_sf"/>
</dbReference>
<evidence type="ECO:0000256" key="1">
    <source>
        <dbReference type="ARBA" id="ARBA00006817"/>
    </source>
</evidence>
<proteinExistence type="inferred from homology"/>
<protein>
    <recommendedName>
        <fullName evidence="3">Activator of Hsp90 ATPase homologue 1/2-like C-terminal domain-containing protein</fullName>
    </recommendedName>
</protein>
<dbReference type="InterPro" id="IPR013538">
    <property type="entry name" value="ASHA1/2-like_C"/>
</dbReference>
<dbReference type="Gene3D" id="3.30.530.20">
    <property type="match status" value="1"/>
</dbReference>
<keyword evidence="5" id="KW-1185">Reference proteome</keyword>
<dbReference type="Proteomes" id="UP001144396">
    <property type="component" value="Unassembled WGS sequence"/>
</dbReference>
<reference evidence="4" key="1">
    <citation type="submission" date="2022-12" db="EMBL/GenBank/DDBJ databases">
        <title>Reference genome sequencing for broad-spectrum identification of bacterial and archaeal isolates by mass spectrometry.</title>
        <authorList>
            <person name="Sekiguchi Y."/>
            <person name="Tourlousse D.M."/>
        </authorList>
    </citation>
    <scope>NUCLEOTIDE SEQUENCE</scope>
    <source>
        <strain evidence="4">14</strain>
    </source>
</reference>
<comment type="similarity">
    <text evidence="1">Belongs to the AHA1 family.</text>
</comment>
<feature type="region of interest" description="Disordered" evidence="2">
    <location>
        <begin position="25"/>
        <end position="54"/>
    </location>
</feature>
<dbReference type="SUPFAM" id="SSF55961">
    <property type="entry name" value="Bet v1-like"/>
    <property type="match status" value="1"/>
</dbReference>
<feature type="domain" description="Activator of Hsp90 ATPase homologue 1/2-like C-terminal" evidence="3">
    <location>
        <begin position="85"/>
        <end position="198"/>
    </location>
</feature>
<evidence type="ECO:0000259" key="3">
    <source>
        <dbReference type="Pfam" id="PF08327"/>
    </source>
</evidence>
<organism evidence="4 5">
    <name type="scientific">Agromyces rhizosphaerae</name>
    <dbReference type="NCBI Taxonomy" id="88374"/>
    <lineage>
        <taxon>Bacteria</taxon>
        <taxon>Bacillati</taxon>
        <taxon>Actinomycetota</taxon>
        <taxon>Actinomycetes</taxon>
        <taxon>Micrococcales</taxon>
        <taxon>Microbacteriaceae</taxon>
        <taxon>Agromyces</taxon>
    </lineage>
</organism>
<comment type="caution">
    <text evidence="4">The sequence shown here is derived from an EMBL/GenBank/DDBJ whole genome shotgun (WGS) entry which is preliminary data.</text>
</comment>
<name>A0A9W6CR96_9MICO</name>